<gene>
    <name evidence="9" type="primary">Mo04148</name>
    <name evidence="9" type="ORF">E5Q_04148</name>
</gene>
<dbReference type="GO" id="GO:1990904">
    <property type="term" value="C:ribonucleoprotein complex"/>
    <property type="evidence" value="ECO:0007669"/>
    <property type="project" value="UniProtKB-KW"/>
</dbReference>
<keyword evidence="10" id="KW-1185">Reference proteome</keyword>
<dbReference type="HOGENOM" id="CLU_090382_2_0_1"/>
<evidence type="ECO:0000256" key="7">
    <source>
        <dbReference type="ARBA" id="ARBA00035192"/>
    </source>
</evidence>
<dbReference type="GO" id="GO:0005739">
    <property type="term" value="C:mitochondrion"/>
    <property type="evidence" value="ECO:0007669"/>
    <property type="project" value="UniProtKB-SubCell"/>
</dbReference>
<comment type="similarity">
    <text evidence="2">Belongs to the mitochondrion-specific ribosomal protein mL40 family.</text>
</comment>
<dbReference type="eggNOG" id="KOG4778">
    <property type="taxonomic scope" value="Eukaryota"/>
</dbReference>
<evidence type="ECO:0000256" key="8">
    <source>
        <dbReference type="SAM" id="MobiDB-lite"/>
    </source>
</evidence>
<dbReference type="STRING" id="764103.G7E3Q9"/>
<dbReference type="GO" id="GO:0032543">
    <property type="term" value="P:mitochondrial translation"/>
    <property type="evidence" value="ECO:0007669"/>
    <property type="project" value="InterPro"/>
</dbReference>
<accession>G7E3Q9</accession>
<dbReference type="GO" id="GO:0003735">
    <property type="term" value="F:structural constituent of ribosome"/>
    <property type="evidence" value="ECO:0007669"/>
    <property type="project" value="InterPro"/>
</dbReference>
<evidence type="ECO:0000256" key="4">
    <source>
        <dbReference type="ARBA" id="ARBA00022980"/>
    </source>
</evidence>
<keyword evidence="5" id="KW-0496">Mitochondrion</keyword>
<evidence type="ECO:0000256" key="1">
    <source>
        <dbReference type="ARBA" id="ARBA00004173"/>
    </source>
</evidence>
<keyword evidence="6" id="KW-0687">Ribonucleoprotein</keyword>
<evidence type="ECO:0000256" key="6">
    <source>
        <dbReference type="ARBA" id="ARBA00023274"/>
    </source>
</evidence>
<dbReference type="RefSeq" id="XP_014570526.1">
    <property type="nucleotide sequence ID" value="XM_014715040.1"/>
</dbReference>
<evidence type="ECO:0000256" key="2">
    <source>
        <dbReference type="ARBA" id="ARBA00009360"/>
    </source>
</evidence>
<comment type="subcellular location">
    <subcellularLocation>
        <location evidence="1">Mitochondrion</location>
    </subcellularLocation>
</comment>
<dbReference type="PANTHER" id="PTHR39150:SF1">
    <property type="entry name" value="LARGE RIBOSOMAL SUBUNIT PROTEIN ML40"/>
    <property type="match status" value="1"/>
</dbReference>
<comment type="caution">
    <text evidence="9">The sequence shown here is derived from an EMBL/GenBank/DDBJ whole genome shotgun (WGS) entry which is preliminary data.</text>
</comment>
<dbReference type="InterPro" id="IPR019192">
    <property type="entry name" value="Ribosomal_mL40"/>
</dbReference>
<dbReference type="Pfam" id="PF09812">
    <property type="entry name" value="MRP-L28"/>
    <property type="match status" value="1"/>
</dbReference>
<keyword evidence="3" id="KW-0809">Transit peptide</keyword>
<dbReference type="OrthoDB" id="2098203at2759"/>
<feature type="compositionally biased region" description="Basic and acidic residues" evidence="8">
    <location>
        <begin position="186"/>
        <end position="196"/>
    </location>
</feature>
<dbReference type="GO" id="GO:0005840">
    <property type="term" value="C:ribosome"/>
    <property type="evidence" value="ECO:0007669"/>
    <property type="project" value="UniProtKB-KW"/>
</dbReference>
<evidence type="ECO:0000313" key="9">
    <source>
        <dbReference type="EMBL" id="GAA97469.1"/>
    </source>
</evidence>
<sequence length="196" mass="21811">MTATTVWTRAMLQASTSRVSGLDRCTCRFASSSSAAARRPESTSDPRVEQLKKQVFAGQSDPLTSRSQEHERLEKLASVVPSIEAHETIERAWQLVKRQKREAAQEMLERQYASMQRALSELETVSPSLYRAAISQAKLDNTSTLKGDEGARLSLEGRIPNLFPRQTKVPSASVGDQVWDSSWVSERSKADDKDGK</sequence>
<dbReference type="InParanoid" id="G7E3Q9"/>
<dbReference type="Proteomes" id="UP000009131">
    <property type="component" value="Unassembled WGS sequence"/>
</dbReference>
<proteinExistence type="inferred from homology"/>
<dbReference type="Gene3D" id="6.10.250.3440">
    <property type="match status" value="1"/>
</dbReference>
<dbReference type="InterPro" id="IPR042831">
    <property type="entry name" value="Ribosomal_mL40_fung"/>
</dbReference>
<feature type="region of interest" description="Disordered" evidence="8">
    <location>
        <begin position="164"/>
        <end position="196"/>
    </location>
</feature>
<reference evidence="9 10" key="1">
    <citation type="journal article" date="2011" name="J. Gen. Appl. Microbiol.">
        <title>Draft genome sequencing of the enigmatic basidiomycete Mixia osmundae.</title>
        <authorList>
            <person name="Nishida H."/>
            <person name="Nagatsuka Y."/>
            <person name="Sugiyama J."/>
        </authorList>
    </citation>
    <scope>NUCLEOTIDE SEQUENCE [LARGE SCALE GENOMIC DNA]</scope>
    <source>
        <strain evidence="10">CBS 9802 / IAM 14324 / JCM 22182 / KY 12970</strain>
    </source>
</reference>
<dbReference type="AlphaFoldDB" id="G7E3Q9"/>
<protein>
    <recommendedName>
        <fullName evidence="7">Large ribosomal subunit protein mL40</fullName>
    </recommendedName>
</protein>
<evidence type="ECO:0000313" key="10">
    <source>
        <dbReference type="Proteomes" id="UP000009131"/>
    </source>
</evidence>
<organism evidence="9 10">
    <name type="scientific">Mixia osmundae (strain CBS 9802 / IAM 14324 / JCM 22182 / KY 12970)</name>
    <dbReference type="NCBI Taxonomy" id="764103"/>
    <lineage>
        <taxon>Eukaryota</taxon>
        <taxon>Fungi</taxon>
        <taxon>Dikarya</taxon>
        <taxon>Basidiomycota</taxon>
        <taxon>Pucciniomycotina</taxon>
        <taxon>Mixiomycetes</taxon>
        <taxon>Mixiales</taxon>
        <taxon>Mixiaceae</taxon>
        <taxon>Mixia</taxon>
    </lineage>
</organism>
<reference evidence="9 10" key="2">
    <citation type="journal article" date="2012" name="Open Biol.">
        <title>Characteristics of nucleosomes and linker DNA regions on the genome of the basidiomycete Mixia osmundae revealed by mono- and dinucleosome mapping.</title>
        <authorList>
            <person name="Nishida H."/>
            <person name="Kondo S."/>
            <person name="Matsumoto T."/>
            <person name="Suzuki Y."/>
            <person name="Yoshikawa H."/>
            <person name="Taylor T.D."/>
            <person name="Sugiyama J."/>
        </authorList>
    </citation>
    <scope>NUCLEOTIDE SEQUENCE [LARGE SCALE GENOMIC DNA]</scope>
    <source>
        <strain evidence="10">CBS 9802 / IAM 14324 / JCM 22182 / KY 12970</strain>
    </source>
</reference>
<evidence type="ECO:0000256" key="3">
    <source>
        <dbReference type="ARBA" id="ARBA00022946"/>
    </source>
</evidence>
<dbReference type="EMBL" id="BABT02000122">
    <property type="protein sequence ID" value="GAA97469.1"/>
    <property type="molecule type" value="Genomic_DNA"/>
</dbReference>
<keyword evidence="4" id="KW-0689">Ribosomal protein</keyword>
<dbReference type="OMA" id="ERAWFLH"/>
<name>G7E3Q9_MIXOS</name>
<evidence type="ECO:0000256" key="5">
    <source>
        <dbReference type="ARBA" id="ARBA00023128"/>
    </source>
</evidence>
<dbReference type="PANTHER" id="PTHR39150">
    <property type="entry name" value="54S RIBOSOMAL PROTEIN L28, MITOCHONDRIAL"/>
    <property type="match status" value="1"/>
</dbReference>